<dbReference type="EMBL" id="SLVM01000011">
    <property type="protein sequence ID" value="TCM84568.1"/>
    <property type="molecule type" value="Genomic_DNA"/>
</dbReference>
<dbReference type="AlphaFoldDB" id="A0A4R1YU22"/>
<dbReference type="Proteomes" id="UP000295277">
    <property type="component" value="Unassembled WGS sequence"/>
</dbReference>
<proteinExistence type="predicted"/>
<sequence length="350" mass="39831">MIDERNVNVSSFTLTQISNIMRAQNKARAEEIEAKCVAMWCQGMTPEPSVLKHLVFLPQEDFDNILSKHPCYSIDDAIKQVGSAFKILTSAHNQILETFGRYYSNVAFGDLSSNLDVAERATSQVFQFSFAAAALIQTYRRLLSVCPDRKDEFTQLVNRSIADECLAGFVQELRNNFGHVRIHSPSPRGTYEIGGQRNASVSILFKSSDLLEGGQWNLKAKSYIERQDEIDIISVIHEYHGFASKIFISYLARIGLLFDVGLGELRKIRAMRRHTLMTSYLNAILPAVSGGDFDPYCHLDKIFCNEELERILSLPCRSRQQVDYMIMLRDPLGLCEQNFREDLYRLFGAE</sequence>
<dbReference type="RefSeq" id="WP_132694772.1">
    <property type="nucleotide sequence ID" value="NZ_SLVM01000011.1"/>
</dbReference>
<name>A0A4R1YU22_9RHOB</name>
<comment type="caution">
    <text evidence="1">The sequence shown here is derived from an EMBL/GenBank/DDBJ whole genome shotgun (WGS) entry which is preliminary data.</text>
</comment>
<evidence type="ECO:0000313" key="2">
    <source>
        <dbReference type="Proteomes" id="UP000295277"/>
    </source>
</evidence>
<gene>
    <name evidence="1" type="ORF">EV216_11149</name>
</gene>
<reference evidence="1 2" key="1">
    <citation type="submission" date="2019-03" db="EMBL/GenBank/DDBJ databases">
        <title>Genomic Encyclopedia of Type Strains, Phase IV (KMG-IV): sequencing the most valuable type-strain genomes for metagenomic binning, comparative biology and taxonomic classification.</title>
        <authorList>
            <person name="Goeker M."/>
        </authorList>
    </citation>
    <scope>NUCLEOTIDE SEQUENCE [LARGE SCALE GENOMIC DNA]</scope>
    <source>
        <strain evidence="1 2">DSM 21153</strain>
    </source>
</reference>
<organism evidence="1 2">
    <name type="scientific">Rhodovulum steppense</name>
    <dbReference type="NCBI Taxonomy" id="540251"/>
    <lineage>
        <taxon>Bacteria</taxon>
        <taxon>Pseudomonadati</taxon>
        <taxon>Pseudomonadota</taxon>
        <taxon>Alphaproteobacteria</taxon>
        <taxon>Rhodobacterales</taxon>
        <taxon>Paracoccaceae</taxon>
        <taxon>Rhodovulum</taxon>
    </lineage>
</organism>
<accession>A0A4R1YU22</accession>
<keyword evidence="2" id="KW-1185">Reference proteome</keyword>
<protein>
    <submittedName>
        <fullName evidence="1">Uncharacterized protein</fullName>
    </submittedName>
</protein>
<dbReference type="OrthoDB" id="7858030at2"/>
<evidence type="ECO:0000313" key="1">
    <source>
        <dbReference type="EMBL" id="TCM84568.1"/>
    </source>
</evidence>